<evidence type="ECO:0000313" key="2">
    <source>
        <dbReference type="Proteomes" id="UP000234789"/>
    </source>
</evidence>
<organism evidence="1 2">
    <name type="scientific">Paenibacillus pasadenensis</name>
    <dbReference type="NCBI Taxonomy" id="217090"/>
    <lineage>
        <taxon>Bacteria</taxon>
        <taxon>Bacillati</taxon>
        <taxon>Bacillota</taxon>
        <taxon>Bacilli</taxon>
        <taxon>Bacillales</taxon>
        <taxon>Paenibacillaceae</taxon>
        <taxon>Paenibacillus</taxon>
    </lineage>
</organism>
<proteinExistence type="predicted"/>
<gene>
    <name evidence="1" type="ORF">B8V81_2067</name>
</gene>
<protein>
    <submittedName>
        <fullName evidence="1">Uncharacterized protein</fullName>
    </submittedName>
</protein>
<dbReference type="Proteomes" id="UP000234789">
    <property type="component" value="Unassembled WGS sequence"/>
</dbReference>
<comment type="caution">
    <text evidence="1">The sequence shown here is derived from an EMBL/GenBank/DDBJ whole genome shotgun (WGS) entry which is preliminary data.</text>
</comment>
<dbReference type="AlphaFoldDB" id="A0A2N5MZY0"/>
<name>A0A2N5MZY0_9BACL</name>
<dbReference type="EMBL" id="NFEZ01000004">
    <property type="protein sequence ID" value="PLT43636.1"/>
    <property type="molecule type" value="Genomic_DNA"/>
</dbReference>
<dbReference type="RefSeq" id="WP_028600718.1">
    <property type="nucleotide sequence ID" value="NZ_BIMM01000014.1"/>
</dbReference>
<dbReference type="OrthoDB" id="2085824at2"/>
<evidence type="ECO:0000313" key="1">
    <source>
        <dbReference type="EMBL" id="PLT43636.1"/>
    </source>
</evidence>
<sequence>MGVRHAREYKDILDDLTEAVSAIRDSYSFFEMTGEEWGELGDQEKREVMEALADDVFYGLGEEPVLHVGGGVVAYKPKFHVIEVMVDGKEARIVRLI</sequence>
<reference evidence="1 2" key="1">
    <citation type="submission" date="2017-05" db="EMBL/GenBank/DDBJ databases">
        <title>Functional genome analysis of Paenibacillus pasadenensis strain R16: insights on endophytic life style and antifungal activity.</title>
        <authorList>
            <person name="Passera A."/>
            <person name="Marcolungo L."/>
            <person name="Casati P."/>
            <person name="Brasca M."/>
            <person name="Quaglino F."/>
            <person name="Delledonne M."/>
        </authorList>
    </citation>
    <scope>NUCLEOTIDE SEQUENCE [LARGE SCALE GENOMIC DNA]</scope>
    <source>
        <strain evidence="1 2">R16</strain>
    </source>
</reference>
<keyword evidence="2" id="KW-1185">Reference proteome</keyword>
<accession>A0A2N5MZY0</accession>